<keyword evidence="4" id="KW-1185">Reference proteome</keyword>
<dbReference type="Pfam" id="PF12770">
    <property type="entry name" value="CHAT"/>
    <property type="match status" value="1"/>
</dbReference>
<dbReference type="Gene3D" id="1.25.40.10">
    <property type="entry name" value="Tetratricopeptide repeat domain"/>
    <property type="match status" value="2"/>
</dbReference>
<reference evidence="3 4" key="1">
    <citation type="submission" date="2020-07" db="EMBL/GenBank/DDBJ databases">
        <title>Comparative genomics of pyrophilous fungi reveals a link between fire events and developmental genes.</title>
        <authorList>
            <consortium name="DOE Joint Genome Institute"/>
            <person name="Steindorff A.S."/>
            <person name="Carver A."/>
            <person name="Calhoun S."/>
            <person name="Stillman K."/>
            <person name="Liu H."/>
            <person name="Lipzen A."/>
            <person name="Pangilinan J."/>
            <person name="Labutti K."/>
            <person name="Bruns T.D."/>
            <person name="Grigoriev I.V."/>
        </authorList>
    </citation>
    <scope>NUCLEOTIDE SEQUENCE [LARGE SCALE GENOMIC DNA]</scope>
    <source>
        <strain evidence="3 4">CBS 144469</strain>
    </source>
</reference>
<proteinExistence type="predicted"/>
<dbReference type="InterPro" id="IPR024983">
    <property type="entry name" value="CHAT_dom"/>
</dbReference>
<dbReference type="SUPFAM" id="SSF48452">
    <property type="entry name" value="TPR-like"/>
    <property type="match status" value="1"/>
</dbReference>
<dbReference type="Proteomes" id="UP000521943">
    <property type="component" value="Unassembled WGS sequence"/>
</dbReference>
<evidence type="ECO:0000259" key="2">
    <source>
        <dbReference type="Pfam" id="PF12770"/>
    </source>
</evidence>
<dbReference type="InterPro" id="IPR011990">
    <property type="entry name" value="TPR-like_helical_dom_sf"/>
</dbReference>
<feature type="region of interest" description="Disordered" evidence="1">
    <location>
        <begin position="787"/>
        <end position="806"/>
    </location>
</feature>
<evidence type="ECO:0000256" key="1">
    <source>
        <dbReference type="SAM" id="MobiDB-lite"/>
    </source>
</evidence>
<dbReference type="EMBL" id="JACGCI010000033">
    <property type="protein sequence ID" value="KAF6754645.1"/>
    <property type="molecule type" value="Genomic_DNA"/>
</dbReference>
<name>A0A8H6HX95_9AGAR</name>
<comment type="caution">
    <text evidence="3">The sequence shown here is derived from an EMBL/GenBank/DDBJ whole genome shotgun (WGS) entry which is preliminary data.</text>
</comment>
<protein>
    <submittedName>
        <fullName evidence="3">CHAT domain-containing protein</fullName>
    </submittedName>
</protein>
<sequence length="995" mass="109167">MKKNALKSAKCSLLAARNASLQRKRRLGIDLGEAGLGPERIRGGPFRLSSGSTAGNLPPMHNFQNAENLVLGDVEIVAAGGNVERHRHEHIHVHIHIARSGRRTRGIADPPPRLNPTTERIHDIITLNIQLMEQTNQDAANQFHARGIDRMISYKQTGNLSDMTDGISMLQQAVNLTPEGDPNLPGRLCNLVNALLIRHRETGELTDIVDAIGMQRKAVELIPEGSANLPGLLNNLGTSLTRRFERAGDLSDIDDAIAVHRQAMELTPKRRFLTRPYQEPWKLQKVVDLTPQGNPNLTGFLSNLGLSLMCRFEHTSELADIERAISAQKKAAKITPQGHPELPGLLNNLGASLIRRFHLTHERSVVTYAIAVQRKALSITPEGHADRPGYLNNLGLSYHYRFTSSGDRADLEETLSLFKAAAFCAVGPPQVKFDAAQRWAGTLIQHRPDSTEEIFLSCDTALGLVALMAGLEQTVRGRHAQIEKTAGLAMEAAAAACARDRPDKALEWLEEGHCLVWSQLTHLRSPLDSLRIQNDALAQDISDVAKQLEHAGSSRSQSHAGMSLSEKVSVEDEARSHLDLAQRWSNLLEAARKIPGFESFLKPSPCSALMEHLPKSGPIIVINVNNLEKRRCDALALLAGLDEPLHIPLPNFSIKKAGDYRTILGSQLHARRLRVREVEETRGIRSAPVGKGGDVHRVLRGIWEEVVKPILHALGFSSIDQTSGELPPRVWWCPTGPLSFLPLHAAGIYRGPNADSVSNYVVSSYTPTVTALTERVKNPRSVDPKASGLLLTSQPHVPDTSPIPGTTKEVRSIFKRAEESGMRALKLEGEELSIAECLDHMQHFSSIHLACHGSQNAAEPLQSRFLFHQGSLELGAILQSNLQNGDLAFLSACQTSTGEEKLSDEAVHLAAGMLAAGYQRVVGTMWSIGDQAGQDVATSFYEYLFTQRQEGTSNGGFDGTHSAFALHHAIQELRRKLDDSEDSLLSWIPFVHFGY</sequence>
<organism evidence="3 4">
    <name type="scientific">Ephemerocybe angulata</name>
    <dbReference type="NCBI Taxonomy" id="980116"/>
    <lineage>
        <taxon>Eukaryota</taxon>
        <taxon>Fungi</taxon>
        <taxon>Dikarya</taxon>
        <taxon>Basidiomycota</taxon>
        <taxon>Agaricomycotina</taxon>
        <taxon>Agaricomycetes</taxon>
        <taxon>Agaricomycetidae</taxon>
        <taxon>Agaricales</taxon>
        <taxon>Agaricineae</taxon>
        <taxon>Psathyrellaceae</taxon>
        <taxon>Ephemerocybe</taxon>
    </lineage>
</organism>
<evidence type="ECO:0000313" key="4">
    <source>
        <dbReference type="Proteomes" id="UP000521943"/>
    </source>
</evidence>
<gene>
    <name evidence="3" type="ORF">DFP72DRAFT_1169999</name>
</gene>
<accession>A0A8H6HX95</accession>
<feature type="region of interest" description="Disordered" evidence="1">
    <location>
        <begin position="548"/>
        <end position="568"/>
    </location>
</feature>
<feature type="domain" description="CHAT" evidence="2">
    <location>
        <begin position="697"/>
        <end position="994"/>
    </location>
</feature>
<dbReference type="OrthoDB" id="9991317at2759"/>
<dbReference type="AlphaFoldDB" id="A0A8H6HX95"/>
<evidence type="ECO:0000313" key="3">
    <source>
        <dbReference type="EMBL" id="KAF6754645.1"/>
    </source>
</evidence>